<dbReference type="GO" id="GO:0003824">
    <property type="term" value="F:catalytic activity"/>
    <property type="evidence" value="ECO:0007669"/>
    <property type="project" value="InterPro"/>
</dbReference>
<feature type="transmembrane region" description="Helical" evidence="1">
    <location>
        <begin position="861"/>
        <end position="884"/>
    </location>
</feature>
<keyword evidence="1" id="KW-1133">Transmembrane helix</keyword>
<dbReference type="SUPFAM" id="SSF52540">
    <property type="entry name" value="P-loop containing nucleoside triphosphate hydrolases"/>
    <property type="match status" value="1"/>
</dbReference>
<dbReference type="SUPFAM" id="SSF53167">
    <property type="entry name" value="Purine and uridine phosphorylases"/>
    <property type="match status" value="1"/>
</dbReference>
<gene>
    <name evidence="3" type="ORF">BDW42DRAFT_170831</name>
</gene>
<keyword evidence="4" id="KW-1185">Reference proteome</keyword>
<dbReference type="InterPro" id="IPR053137">
    <property type="entry name" value="NLR-like"/>
</dbReference>
<dbReference type="InterPro" id="IPR035994">
    <property type="entry name" value="Nucleoside_phosphorylase_sf"/>
</dbReference>
<dbReference type="InterPro" id="IPR027417">
    <property type="entry name" value="P-loop_NTPase"/>
</dbReference>
<evidence type="ECO:0000313" key="3">
    <source>
        <dbReference type="EMBL" id="PLN80586.1"/>
    </source>
</evidence>
<dbReference type="EMBL" id="KZ559546">
    <property type="protein sequence ID" value="PLN80586.1"/>
    <property type="molecule type" value="Genomic_DNA"/>
</dbReference>
<sequence length="999" mass="114138">MKSIQLTHDDYSVGWICALPLELAAAEFVLDNEHEPLFQPLEDQNTYVLGDIAGHNVVIACLPYGVIGTNSAAIISSRMKSTYKNIRFGLLIGIGGGAPSTSCDIRLGDVVVSRPANSLPGVVQYDFGKTTYSGKFQRSGGVLDKPPDALLTAIARVQAKHMRGDRFRKFWTYMSQALELMSADSPFQYPGQDKDLLFESGYHHNDPESDCRTCDEDHRVSRVSRTSTKPQVHYGTIASANQVMKDGRTRDNLAKELGILCFEMEAAGLMNHFPCLVIRGICDYADSHKKKEWQEYAALSAAAYGKELLSVISRSDPMASSVQETDKFTISFASSGIEFDDFHFVGRERELNDLERFLNFQVSHHTVALNGLGGMGKTHLALQYIEHQRNYSAVFWFDATNATTLGNDYIKMATRVWKEKKAPTYLERIIREMNVSEANRWGMNWLSIPGNDRWLLIFDNYEPTPTFQLQDWFPEMRQGHTIITTRSQNVRIGVSVPVLKIASMTDCLQILASHRKELIQEPDACDLVEELDRTPHAIAIAGAYLSRHKVLSCSGYQKLYKKSWFILEANTSDQFSHQERRLEATWLTSLSNIQQECRRAYAILSLWAGLNNNDLWLELIQDSNIDFSQYGIATKIDRTWFEDTMEILCSYHFVEVAPEPSQESNESRGYRLNKCVHSWLMKRWSDQRFGAVALECLINHAFRYDGTERQAVCYRMFPHLEHVLNLPLQSFLNDEDHYLHAQQMFKLGEAFFIASRWLSAPLYSTLVNFLIIRRPAVAGIANDKRCVQKVILLCDRVQERRFQELSIKAFGEMVYLHTMTGSFELFEMILRRITACQALFHPDKVLCVGCFSFLAKYMMIVAFLACSASFLAWLIYTIFATFGWRDLPEVILRQAIQLGIQILLSASLIGGKYQTPTLTLGVTLIIIFQTVDLFTRDLKPFHFWNFALLALRLQFMFLCRMAQSKTQAERIKYFILLLLMFGCLLYVGINSVLSMWERL</sequence>
<dbReference type="GO" id="GO:0009116">
    <property type="term" value="P:nucleoside metabolic process"/>
    <property type="evidence" value="ECO:0007669"/>
    <property type="project" value="InterPro"/>
</dbReference>
<accession>A0A2J5HTC2</accession>
<name>A0A2J5HTC2_9EURO</name>
<feature type="transmembrane region" description="Helical" evidence="1">
    <location>
        <begin position="941"/>
        <end position="959"/>
    </location>
</feature>
<dbReference type="Gene3D" id="3.40.50.300">
    <property type="entry name" value="P-loop containing nucleotide triphosphate hydrolases"/>
    <property type="match status" value="1"/>
</dbReference>
<dbReference type="PANTHER" id="PTHR46082">
    <property type="entry name" value="ATP/GTP-BINDING PROTEIN-RELATED"/>
    <property type="match status" value="1"/>
</dbReference>
<dbReference type="PANTHER" id="PTHR46082:SF11">
    <property type="entry name" value="AAA+ ATPASE DOMAIN-CONTAINING PROTEIN-RELATED"/>
    <property type="match status" value="1"/>
</dbReference>
<dbReference type="Gene3D" id="3.40.50.1580">
    <property type="entry name" value="Nucleoside phosphorylase domain"/>
    <property type="match status" value="1"/>
</dbReference>
<proteinExistence type="predicted"/>
<feature type="domain" description="Nucleoside phosphorylase" evidence="2">
    <location>
        <begin position="14"/>
        <end position="296"/>
    </location>
</feature>
<dbReference type="Proteomes" id="UP000235023">
    <property type="component" value="Unassembled WGS sequence"/>
</dbReference>
<reference evidence="4" key="1">
    <citation type="submission" date="2017-12" db="EMBL/GenBank/DDBJ databases">
        <authorList>
            <consortium name="DOE Joint Genome Institute"/>
            <person name="Mondo S.J."/>
            <person name="Kjaerbolling I."/>
            <person name="Vesth T.C."/>
            <person name="Frisvad J.C."/>
            <person name="Nybo J.L."/>
            <person name="Theobald S."/>
            <person name="Kuo A."/>
            <person name="Bowyer P."/>
            <person name="Matsuda Y."/>
            <person name="Lyhne E.K."/>
            <person name="Kogle M.E."/>
            <person name="Clum A."/>
            <person name="Lipzen A."/>
            <person name="Salamov A."/>
            <person name="Ngan C.Y."/>
            <person name="Daum C."/>
            <person name="Chiniquy J."/>
            <person name="Barry K."/>
            <person name="LaButti K."/>
            <person name="Haridas S."/>
            <person name="Simmons B.A."/>
            <person name="Magnuson J.K."/>
            <person name="Mortensen U.H."/>
            <person name="Larsen T.O."/>
            <person name="Grigoriev I.V."/>
            <person name="Baker S.E."/>
            <person name="Andersen M.R."/>
            <person name="Nordberg H.P."/>
            <person name="Cantor M.N."/>
            <person name="Hua S.X."/>
        </authorList>
    </citation>
    <scope>NUCLEOTIDE SEQUENCE [LARGE SCALE GENOMIC DNA]</scope>
    <source>
        <strain evidence="4">IBT 19404</strain>
    </source>
</reference>
<dbReference type="InterPro" id="IPR000845">
    <property type="entry name" value="Nucleoside_phosphorylase_d"/>
</dbReference>
<dbReference type="Pfam" id="PF01048">
    <property type="entry name" value="PNP_UDP_1"/>
    <property type="match status" value="1"/>
</dbReference>
<evidence type="ECO:0000259" key="2">
    <source>
        <dbReference type="Pfam" id="PF01048"/>
    </source>
</evidence>
<keyword evidence="1" id="KW-0472">Membrane</keyword>
<dbReference type="AlphaFoldDB" id="A0A2J5HTC2"/>
<dbReference type="OrthoDB" id="1577640at2759"/>
<keyword evidence="1" id="KW-0812">Transmembrane</keyword>
<organism evidence="3 4">
    <name type="scientific">Aspergillus taichungensis</name>
    <dbReference type="NCBI Taxonomy" id="482145"/>
    <lineage>
        <taxon>Eukaryota</taxon>
        <taxon>Fungi</taxon>
        <taxon>Dikarya</taxon>
        <taxon>Ascomycota</taxon>
        <taxon>Pezizomycotina</taxon>
        <taxon>Eurotiomycetes</taxon>
        <taxon>Eurotiomycetidae</taxon>
        <taxon>Eurotiales</taxon>
        <taxon>Aspergillaceae</taxon>
        <taxon>Aspergillus</taxon>
        <taxon>Aspergillus subgen. Circumdati</taxon>
    </lineage>
</organism>
<evidence type="ECO:0000256" key="1">
    <source>
        <dbReference type="SAM" id="Phobius"/>
    </source>
</evidence>
<evidence type="ECO:0000313" key="4">
    <source>
        <dbReference type="Proteomes" id="UP000235023"/>
    </source>
</evidence>
<protein>
    <recommendedName>
        <fullName evidence="2">Nucleoside phosphorylase domain-containing protein</fullName>
    </recommendedName>
</protein>
<feature type="transmembrane region" description="Helical" evidence="1">
    <location>
        <begin position="971"/>
        <end position="989"/>
    </location>
</feature>